<evidence type="ECO:0000313" key="2">
    <source>
        <dbReference type="Proteomes" id="UP000305067"/>
    </source>
</evidence>
<name>A0A5C3QFZ6_9AGAR</name>
<dbReference type="Proteomes" id="UP000305067">
    <property type="component" value="Unassembled WGS sequence"/>
</dbReference>
<accession>A0A5C3QFZ6</accession>
<protein>
    <submittedName>
        <fullName evidence="1">Uncharacterized protein</fullName>
    </submittedName>
</protein>
<dbReference type="EMBL" id="ML178827">
    <property type="protein sequence ID" value="TFL00926.1"/>
    <property type="molecule type" value="Genomic_DNA"/>
</dbReference>
<keyword evidence="2" id="KW-1185">Reference proteome</keyword>
<organism evidence="1 2">
    <name type="scientific">Pterulicium gracile</name>
    <dbReference type="NCBI Taxonomy" id="1884261"/>
    <lineage>
        <taxon>Eukaryota</taxon>
        <taxon>Fungi</taxon>
        <taxon>Dikarya</taxon>
        <taxon>Basidiomycota</taxon>
        <taxon>Agaricomycotina</taxon>
        <taxon>Agaricomycetes</taxon>
        <taxon>Agaricomycetidae</taxon>
        <taxon>Agaricales</taxon>
        <taxon>Pleurotineae</taxon>
        <taxon>Pterulaceae</taxon>
        <taxon>Pterulicium</taxon>
    </lineage>
</organism>
<dbReference type="OrthoDB" id="5551391at2759"/>
<evidence type="ECO:0000313" key="1">
    <source>
        <dbReference type="EMBL" id="TFL00926.1"/>
    </source>
</evidence>
<dbReference type="AlphaFoldDB" id="A0A5C3QFZ6"/>
<gene>
    <name evidence="1" type="ORF">BDV98DRAFT_99902</name>
</gene>
<proteinExistence type="predicted"/>
<reference evidence="1 2" key="1">
    <citation type="journal article" date="2019" name="Nat. Ecol. Evol.">
        <title>Megaphylogeny resolves global patterns of mushroom evolution.</title>
        <authorList>
            <person name="Varga T."/>
            <person name="Krizsan K."/>
            <person name="Foldi C."/>
            <person name="Dima B."/>
            <person name="Sanchez-Garcia M."/>
            <person name="Sanchez-Ramirez S."/>
            <person name="Szollosi G.J."/>
            <person name="Szarkandi J.G."/>
            <person name="Papp V."/>
            <person name="Albert L."/>
            <person name="Andreopoulos W."/>
            <person name="Angelini C."/>
            <person name="Antonin V."/>
            <person name="Barry K.W."/>
            <person name="Bougher N.L."/>
            <person name="Buchanan P."/>
            <person name="Buyck B."/>
            <person name="Bense V."/>
            <person name="Catcheside P."/>
            <person name="Chovatia M."/>
            <person name="Cooper J."/>
            <person name="Damon W."/>
            <person name="Desjardin D."/>
            <person name="Finy P."/>
            <person name="Geml J."/>
            <person name="Haridas S."/>
            <person name="Hughes K."/>
            <person name="Justo A."/>
            <person name="Karasinski D."/>
            <person name="Kautmanova I."/>
            <person name="Kiss B."/>
            <person name="Kocsube S."/>
            <person name="Kotiranta H."/>
            <person name="LaButti K.M."/>
            <person name="Lechner B.E."/>
            <person name="Liimatainen K."/>
            <person name="Lipzen A."/>
            <person name="Lukacs Z."/>
            <person name="Mihaltcheva S."/>
            <person name="Morgado L.N."/>
            <person name="Niskanen T."/>
            <person name="Noordeloos M.E."/>
            <person name="Ohm R.A."/>
            <person name="Ortiz-Santana B."/>
            <person name="Ovrebo C."/>
            <person name="Racz N."/>
            <person name="Riley R."/>
            <person name="Savchenko A."/>
            <person name="Shiryaev A."/>
            <person name="Soop K."/>
            <person name="Spirin V."/>
            <person name="Szebenyi C."/>
            <person name="Tomsovsky M."/>
            <person name="Tulloss R.E."/>
            <person name="Uehling J."/>
            <person name="Grigoriev I.V."/>
            <person name="Vagvolgyi C."/>
            <person name="Papp T."/>
            <person name="Martin F.M."/>
            <person name="Miettinen O."/>
            <person name="Hibbett D.S."/>
            <person name="Nagy L.G."/>
        </authorList>
    </citation>
    <scope>NUCLEOTIDE SEQUENCE [LARGE SCALE GENOMIC DNA]</scope>
    <source>
        <strain evidence="1 2">CBS 309.79</strain>
    </source>
</reference>
<sequence>MSLSNQDAVTRLTELHSTLNVISQDADNQARLWADVNQQTVQAIDAALQAQGVATVEDLTQKIIAEIGDAEKRADVVQLLADLTPATTFGGMLWDKIKDPVEDVMTIANFIAVGQFANKAWVMNAESWNLRMAQTRAMGAFTTASRARLAANFTNGAIRGVNQGLTAEEIAEIERQTNLDVIDEAAEGEEEDFNEIIDTTAQGVEDAKVAYAAARTDCIVRYHHLSTPGCPLISS</sequence>